<dbReference type="GO" id="GO:0006351">
    <property type="term" value="P:DNA-templated transcription"/>
    <property type="evidence" value="ECO:0007669"/>
    <property type="project" value="TreeGrafter"/>
</dbReference>
<proteinExistence type="inferred from homology"/>
<dbReference type="SUPFAM" id="SSF46785">
    <property type="entry name" value="Winged helix' DNA-binding domain"/>
    <property type="match status" value="1"/>
</dbReference>
<dbReference type="Gene3D" id="3.40.190.10">
    <property type="entry name" value="Periplasmic binding protein-like II"/>
    <property type="match status" value="2"/>
</dbReference>
<dbReference type="AlphaFoldDB" id="S6AEJ1"/>
<evidence type="ECO:0000256" key="2">
    <source>
        <dbReference type="ARBA" id="ARBA00023015"/>
    </source>
</evidence>
<dbReference type="RefSeq" id="WP_016492293.1">
    <property type="nucleotide sequence ID" value="NC_021499.1"/>
</dbReference>
<dbReference type="PROSITE" id="PS50931">
    <property type="entry name" value="HTH_LYSR"/>
    <property type="match status" value="1"/>
</dbReference>
<evidence type="ECO:0000256" key="3">
    <source>
        <dbReference type="ARBA" id="ARBA00023125"/>
    </source>
</evidence>
<evidence type="ECO:0000256" key="1">
    <source>
        <dbReference type="ARBA" id="ARBA00009437"/>
    </source>
</evidence>
<dbReference type="eggNOG" id="COG0583">
    <property type="taxonomic scope" value="Bacteria"/>
</dbReference>
<dbReference type="KEGG" id="pre:PCA10_23650"/>
<dbReference type="PATRIC" id="fig|1245471.3.peg.2392"/>
<keyword evidence="7" id="KW-1185">Reference proteome</keyword>
<comment type="similarity">
    <text evidence="1">Belongs to the LysR transcriptional regulatory family.</text>
</comment>
<name>S6AEJ1_METRE</name>
<dbReference type="InterPro" id="IPR005119">
    <property type="entry name" value="LysR_subst-bd"/>
</dbReference>
<keyword evidence="3" id="KW-0238">DNA-binding</keyword>
<protein>
    <submittedName>
        <fullName evidence="6">Putative LysR family transcriptional regulator</fullName>
    </submittedName>
</protein>
<reference evidence="6 7" key="1">
    <citation type="journal article" date="2013" name="Genome Announc.">
        <title>Complete Genome Sequence of the Carbazole Degrader Pseudomonas resinovorans Strain CA10 (NBRC 106553).</title>
        <authorList>
            <person name="Shintani M."/>
            <person name="Hosoyama A."/>
            <person name="Ohji S."/>
            <person name="Tsuchikane K."/>
            <person name="Takarada H."/>
            <person name="Yamazoe A."/>
            <person name="Fujita N."/>
            <person name="Nojiri H."/>
        </authorList>
    </citation>
    <scope>NUCLEOTIDE SEQUENCE [LARGE SCALE GENOMIC DNA]</scope>
    <source>
        <strain evidence="6 7">NBRC 106553</strain>
    </source>
</reference>
<dbReference type="SUPFAM" id="SSF53850">
    <property type="entry name" value="Periplasmic binding protein-like II"/>
    <property type="match status" value="1"/>
</dbReference>
<dbReference type="Gene3D" id="1.10.10.10">
    <property type="entry name" value="Winged helix-like DNA-binding domain superfamily/Winged helix DNA-binding domain"/>
    <property type="match status" value="1"/>
</dbReference>
<dbReference type="HOGENOM" id="CLU_039613_37_0_6"/>
<dbReference type="GO" id="GO:0043565">
    <property type="term" value="F:sequence-specific DNA binding"/>
    <property type="evidence" value="ECO:0007669"/>
    <property type="project" value="TreeGrafter"/>
</dbReference>
<dbReference type="OrthoDB" id="5526340at2"/>
<gene>
    <name evidence="6" type="ORF">PCA10_23650</name>
</gene>
<dbReference type="PANTHER" id="PTHR30537">
    <property type="entry name" value="HTH-TYPE TRANSCRIPTIONAL REGULATOR"/>
    <property type="match status" value="1"/>
</dbReference>
<organism evidence="6 7">
    <name type="scientific">Metapseudomonas resinovorans NBRC 106553</name>
    <dbReference type="NCBI Taxonomy" id="1245471"/>
    <lineage>
        <taxon>Bacteria</taxon>
        <taxon>Pseudomonadati</taxon>
        <taxon>Pseudomonadota</taxon>
        <taxon>Gammaproteobacteria</taxon>
        <taxon>Pseudomonadales</taxon>
        <taxon>Pseudomonadaceae</taxon>
        <taxon>Metapseudomonas</taxon>
    </lineage>
</organism>
<keyword evidence="2" id="KW-0805">Transcription regulation</keyword>
<accession>S6AEJ1</accession>
<evidence type="ECO:0000313" key="6">
    <source>
        <dbReference type="EMBL" id="BAN48097.1"/>
    </source>
</evidence>
<dbReference type="InterPro" id="IPR036390">
    <property type="entry name" value="WH_DNA-bd_sf"/>
</dbReference>
<dbReference type="PRINTS" id="PR00039">
    <property type="entry name" value="HTHLYSR"/>
</dbReference>
<dbReference type="InterPro" id="IPR036388">
    <property type="entry name" value="WH-like_DNA-bd_sf"/>
</dbReference>
<dbReference type="EMBL" id="AP013068">
    <property type="protein sequence ID" value="BAN48097.1"/>
    <property type="molecule type" value="Genomic_DNA"/>
</dbReference>
<sequence>MSIRRLPPLNAVRAFEAAAQLGSYVAASRALHVTQPAIGRHVKLLEEWLGVQLFDRTSRGVELTAAGRQYHARISAALAQIADAGDELARQGTVRWLKIIAVPAFAKRWLSPKLEAVSRMRPGLKIVIEPNSSFTEVDGKSADLGIVYGMPGDYRGARAMLMQPRVFPVCSPDYLDRRGPIGRVEDLARHDLIHYDSEWWNLWFGTVGVDMQVSADVLYVSNDHVLALAEDGRGIALANEVLVREALEEGRLVRALEVEVPLESYQLLAPPGPLSADVEWFLEWISATLREEFP</sequence>
<dbReference type="FunFam" id="1.10.10.10:FF:000001">
    <property type="entry name" value="LysR family transcriptional regulator"/>
    <property type="match status" value="1"/>
</dbReference>
<evidence type="ECO:0000313" key="7">
    <source>
        <dbReference type="Proteomes" id="UP000015503"/>
    </source>
</evidence>
<dbReference type="Pfam" id="PF03466">
    <property type="entry name" value="LysR_substrate"/>
    <property type="match status" value="1"/>
</dbReference>
<dbReference type="Proteomes" id="UP000015503">
    <property type="component" value="Chromosome"/>
</dbReference>
<evidence type="ECO:0000256" key="4">
    <source>
        <dbReference type="ARBA" id="ARBA00023163"/>
    </source>
</evidence>
<keyword evidence="4" id="KW-0804">Transcription</keyword>
<feature type="domain" description="HTH lysR-type" evidence="5">
    <location>
        <begin position="7"/>
        <end position="64"/>
    </location>
</feature>
<dbReference type="GO" id="GO:0003700">
    <property type="term" value="F:DNA-binding transcription factor activity"/>
    <property type="evidence" value="ECO:0007669"/>
    <property type="project" value="InterPro"/>
</dbReference>
<evidence type="ECO:0000259" key="5">
    <source>
        <dbReference type="PROSITE" id="PS50931"/>
    </source>
</evidence>
<dbReference type="InterPro" id="IPR058163">
    <property type="entry name" value="LysR-type_TF_proteobact-type"/>
</dbReference>
<dbReference type="InterPro" id="IPR000847">
    <property type="entry name" value="LysR_HTH_N"/>
</dbReference>
<dbReference type="Pfam" id="PF00126">
    <property type="entry name" value="HTH_1"/>
    <property type="match status" value="1"/>
</dbReference>
<dbReference type="STRING" id="1245471.PCA10_23650"/>
<dbReference type="PANTHER" id="PTHR30537:SF79">
    <property type="entry name" value="TRANSCRIPTIONAL REGULATOR-RELATED"/>
    <property type="match status" value="1"/>
</dbReference>